<dbReference type="PANTHER" id="PTHR43673:SF10">
    <property type="entry name" value="NADH DEHYDROGENASE_NAD(P)H NITROREDUCTASE XCC3605-RELATED"/>
    <property type="match status" value="1"/>
</dbReference>
<protein>
    <submittedName>
        <fullName evidence="4">Nitroreductase family protein</fullName>
    </submittedName>
</protein>
<keyword evidence="2" id="KW-0560">Oxidoreductase</keyword>
<sequence>MDVIEAIKTRRSIRKFDTNNYVSDDLIKKIIECAGWAPSAHNQQPWHFIVFRDSNRKIKIAERSKWAKFFEHAPVGIVVLTDFSLARESKGDKLLKYYCLQDSAAAVENLLLSAWNYNLGTCWIGDFDEEQLYDLFNISKNWVPVGIIAMGYPDQQWSGKASPRRNVEEIVDFVE</sequence>
<dbReference type="Proteomes" id="UP000440004">
    <property type="component" value="Unassembled WGS sequence"/>
</dbReference>
<gene>
    <name evidence="4" type="ORF">GC105_11870</name>
</gene>
<dbReference type="Pfam" id="PF00881">
    <property type="entry name" value="Nitroreductase"/>
    <property type="match status" value="1"/>
</dbReference>
<dbReference type="InterPro" id="IPR000415">
    <property type="entry name" value="Nitroreductase-like"/>
</dbReference>
<dbReference type="RefSeq" id="WP_152805052.1">
    <property type="nucleotide sequence ID" value="NZ_WHNX01000019.1"/>
</dbReference>
<dbReference type="PANTHER" id="PTHR43673">
    <property type="entry name" value="NAD(P)H NITROREDUCTASE YDGI-RELATED"/>
    <property type="match status" value="1"/>
</dbReference>
<dbReference type="InterPro" id="IPR029479">
    <property type="entry name" value="Nitroreductase"/>
</dbReference>
<comment type="similarity">
    <text evidence="1">Belongs to the nitroreductase family.</text>
</comment>
<dbReference type="EMBL" id="WHNX01000019">
    <property type="protein sequence ID" value="MPW26488.1"/>
    <property type="molecule type" value="Genomic_DNA"/>
</dbReference>
<reference evidence="4 5" key="1">
    <citation type="submission" date="2019-10" db="EMBL/GenBank/DDBJ databases">
        <title>Alkalibaculum tamaniensis sp.nov., a new alkaliphilic acetogen, isolated on methoxylated aromatics from a mud volcano.</title>
        <authorList>
            <person name="Khomyakova M.A."/>
            <person name="Merkel A.Y."/>
            <person name="Bonch-Osmolovskaya E.A."/>
            <person name="Slobodkin A.I."/>
        </authorList>
    </citation>
    <scope>NUCLEOTIDE SEQUENCE [LARGE SCALE GENOMIC DNA]</scope>
    <source>
        <strain evidence="4 5">M08DMB</strain>
    </source>
</reference>
<evidence type="ECO:0000313" key="5">
    <source>
        <dbReference type="Proteomes" id="UP000440004"/>
    </source>
</evidence>
<evidence type="ECO:0000313" key="4">
    <source>
        <dbReference type="EMBL" id="MPW26488.1"/>
    </source>
</evidence>
<evidence type="ECO:0000256" key="1">
    <source>
        <dbReference type="ARBA" id="ARBA00007118"/>
    </source>
</evidence>
<proteinExistence type="inferred from homology"/>
<comment type="caution">
    <text evidence="4">The sequence shown here is derived from an EMBL/GenBank/DDBJ whole genome shotgun (WGS) entry which is preliminary data.</text>
</comment>
<keyword evidence="5" id="KW-1185">Reference proteome</keyword>
<accession>A0A6A7KAF4</accession>
<dbReference type="Gene3D" id="3.40.109.10">
    <property type="entry name" value="NADH Oxidase"/>
    <property type="match status" value="1"/>
</dbReference>
<organism evidence="4 5">
    <name type="scientific">Alkalibaculum sporogenes</name>
    <dbReference type="NCBI Taxonomy" id="2655001"/>
    <lineage>
        <taxon>Bacteria</taxon>
        <taxon>Bacillati</taxon>
        <taxon>Bacillota</taxon>
        <taxon>Clostridia</taxon>
        <taxon>Eubacteriales</taxon>
        <taxon>Eubacteriaceae</taxon>
        <taxon>Alkalibaculum</taxon>
    </lineage>
</organism>
<evidence type="ECO:0000259" key="3">
    <source>
        <dbReference type="Pfam" id="PF00881"/>
    </source>
</evidence>
<dbReference type="AlphaFoldDB" id="A0A6A7KAF4"/>
<name>A0A6A7KAF4_9FIRM</name>
<dbReference type="GO" id="GO:0016491">
    <property type="term" value="F:oxidoreductase activity"/>
    <property type="evidence" value="ECO:0007669"/>
    <property type="project" value="UniProtKB-KW"/>
</dbReference>
<evidence type="ECO:0000256" key="2">
    <source>
        <dbReference type="ARBA" id="ARBA00023002"/>
    </source>
</evidence>
<dbReference type="SUPFAM" id="SSF55469">
    <property type="entry name" value="FMN-dependent nitroreductase-like"/>
    <property type="match status" value="1"/>
</dbReference>
<feature type="domain" description="Nitroreductase" evidence="3">
    <location>
        <begin position="7"/>
        <end position="65"/>
    </location>
</feature>